<comment type="caution">
    <text evidence="2">The sequence shown here is derived from an EMBL/GenBank/DDBJ whole genome shotgun (WGS) entry which is preliminary data.</text>
</comment>
<reference evidence="2 3" key="1">
    <citation type="submission" date="2019-03" db="EMBL/GenBank/DDBJ databases">
        <title>Genomic Encyclopedia of Type Strains, Phase IV (KMG-IV): sequencing the most valuable type-strain genomes for metagenomic binning, comparative biology and taxonomic classification.</title>
        <authorList>
            <person name="Goeker M."/>
        </authorList>
    </citation>
    <scope>NUCLEOTIDE SEQUENCE [LARGE SCALE GENOMIC DNA]</scope>
    <source>
        <strain evidence="2 3">DSM 100433</strain>
    </source>
</reference>
<organism evidence="2 3">
    <name type="scientific">Harryflintia acetispora</name>
    <dbReference type="NCBI Taxonomy" id="1849041"/>
    <lineage>
        <taxon>Bacteria</taxon>
        <taxon>Bacillati</taxon>
        <taxon>Bacillota</taxon>
        <taxon>Clostridia</taxon>
        <taxon>Eubacteriales</taxon>
        <taxon>Oscillospiraceae</taxon>
        <taxon>Harryflintia</taxon>
    </lineage>
</organism>
<accession>A0A9X8UL32</accession>
<keyword evidence="3" id="KW-1185">Reference proteome</keyword>
<dbReference type="Pfam" id="PF06114">
    <property type="entry name" value="Peptidase_M78"/>
    <property type="match status" value="1"/>
</dbReference>
<dbReference type="Proteomes" id="UP000294682">
    <property type="component" value="Unassembled WGS sequence"/>
</dbReference>
<evidence type="ECO:0000313" key="3">
    <source>
        <dbReference type="Proteomes" id="UP000294682"/>
    </source>
</evidence>
<dbReference type="AlphaFoldDB" id="A0A9X8UL32"/>
<proteinExistence type="predicted"/>
<dbReference type="OrthoDB" id="9816277at2"/>
<dbReference type="PANTHER" id="PTHR43236:SF1">
    <property type="entry name" value="BLL7220 PROTEIN"/>
    <property type="match status" value="1"/>
</dbReference>
<name>A0A9X8UL32_9FIRM</name>
<evidence type="ECO:0000259" key="1">
    <source>
        <dbReference type="Pfam" id="PF06114"/>
    </source>
</evidence>
<sequence>MIGDWIKDEVRSLVNEYGTRDPFELCDALGVRVICYPLPGRVAGFSLRYGEEAQIFLNERLEEELEATCAHELGHLRLHPRHNSYFLRECTCCVPGRYEREADLFAALLLLPEEAWPPAAAGSGMWRPGGRHSLPPRLAELLSREAGT</sequence>
<dbReference type="EMBL" id="SLUK01000001">
    <property type="protein sequence ID" value="TCL45180.1"/>
    <property type="molecule type" value="Genomic_DNA"/>
</dbReference>
<gene>
    <name evidence="2" type="ORF">EDD78_101161</name>
</gene>
<dbReference type="PANTHER" id="PTHR43236">
    <property type="entry name" value="ANTITOXIN HIGA1"/>
    <property type="match status" value="1"/>
</dbReference>
<dbReference type="Gene3D" id="1.10.10.2910">
    <property type="match status" value="1"/>
</dbReference>
<dbReference type="InterPro" id="IPR052345">
    <property type="entry name" value="Rad_response_metalloprotease"/>
</dbReference>
<protein>
    <submittedName>
        <fullName evidence="2">Uncharacterized protein DUF955</fullName>
    </submittedName>
</protein>
<dbReference type="RefSeq" id="WP_079700285.1">
    <property type="nucleotide sequence ID" value="NZ_SLUK01000001.1"/>
</dbReference>
<dbReference type="InterPro" id="IPR010359">
    <property type="entry name" value="IrrE_HExxH"/>
</dbReference>
<feature type="domain" description="IrrE N-terminal-like" evidence="1">
    <location>
        <begin position="26"/>
        <end position="119"/>
    </location>
</feature>
<evidence type="ECO:0000313" key="2">
    <source>
        <dbReference type="EMBL" id="TCL45180.1"/>
    </source>
</evidence>